<dbReference type="InterPro" id="IPR025676">
    <property type="entry name" value="Clr5_dom"/>
</dbReference>
<dbReference type="Pfam" id="PF14420">
    <property type="entry name" value="Clr5"/>
    <property type="match status" value="1"/>
</dbReference>
<accession>A0ABR1U3C5</accession>
<evidence type="ECO:0000256" key="1">
    <source>
        <dbReference type="SAM" id="MobiDB-lite"/>
    </source>
</evidence>
<sequence length="618" mass="68721">MYGEPVRRQSARISPTLWEEKKAQIIELYESLTLDQVMVKMSELGFTASRRQYTHQLEKWGISKYKVNRDKESVSQDGLESKRKHALDEAAPGDEHHASSSLEAASCKRPKTTEDSTTGPEQSVDGKKAAIDVLEQPVIAVGAEEVIRDDTPSELITRSCSSIPTSSASPAHQFWELLHCTRPDWYTDDDQAEIAAQVSRSAKSFDRSHKEVHVTLPSLTTISSHISKKSATIFAGYPLGPKGCLAPSTNAKDAFELRERSLSFSRGNLFINWDLTKSVQDWYISELRRKYDIGRGSSYREELRIDFVSNYSMLSREIGLLKSNLLDISEVIMKCLPGVVHGDSGWEALLGRLEGTESDQVSSLSARFFCSLLEVQSYRARERSRLGEAGEARGAFDTQETDDGRHMPLPDFLGTCCDLLANNTVQAHRASRQKFWRESLVSLDLVGIVDRMDYSELHSSFVRCYCGRDAGSRAKELKDLPDHGFYQLSSKRIHWLMAQKTSSHPQTYMPERAEHDPAAAAAAGGGHSPGGMSFSIASQKSSVPRRDYYLDPTMGSPCRSSLGSYGQMIAARAAMARKLKGTEEDEPMWGMDGSLPSAVPGLDKLSVSMERVSLHDRL</sequence>
<feature type="domain" description="Clr5" evidence="2">
    <location>
        <begin position="17"/>
        <end position="64"/>
    </location>
</feature>
<protein>
    <recommendedName>
        <fullName evidence="2">Clr5 domain-containing protein</fullName>
    </recommendedName>
</protein>
<keyword evidence="4" id="KW-1185">Reference proteome</keyword>
<reference evidence="3 4" key="1">
    <citation type="submission" date="2023-01" db="EMBL/GenBank/DDBJ databases">
        <title>Analysis of 21 Apiospora genomes using comparative genomics revels a genus with tremendous synthesis potential of carbohydrate active enzymes and secondary metabolites.</title>
        <authorList>
            <person name="Sorensen T."/>
        </authorList>
    </citation>
    <scope>NUCLEOTIDE SEQUENCE [LARGE SCALE GENOMIC DNA]</scope>
    <source>
        <strain evidence="3 4">CBS 33761</strain>
    </source>
</reference>
<dbReference type="Proteomes" id="UP001444661">
    <property type="component" value="Unassembled WGS sequence"/>
</dbReference>
<proteinExistence type="predicted"/>
<comment type="caution">
    <text evidence="3">The sequence shown here is derived from an EMBL/GenBank/DDBJ whole genome shotgun (WGS) entry which is preliminary data.</text>
</comment>
<gene>
    <name evidence="3" type="ORF">PG993_003843</name>
</gene>
<dbReference type="EMBL" id="JAQQWK010000002">
    <property type="protein sequence ID" value="KAK8052458.1"/>
    <property type="molecule type" value="Genomic_DNA"/>
</dbReference>
<evidence type="ECO:0000259" key="2">
    <source>
        <dbReference type="Pfam" id="PF14420"/>
    </source>
</evidence>
<evidence type="ECO:0000313" key="3">
    <source>
        <dbReference type="EMBL" id="KAK8052458.1"/>
    </source>
</evidence>
<dbReference type="PANTHER" id="PTHR38788">
    <property type="entry name" value="CLR5 DOMAIN-CONTAINING PROTEIN"/>
    <property type="match status" value="1"/>
</dbReference>
<feature type="region of interest" description="Disordered" evidence="1">
    <location>
        <begin position="73"/>
        <end position="127"/>
    </location>
</feature>
<name>A0ABR1U3C5_9PEZI</name>
<evidence type="ECO:0000313" key="4">
    <source>
        <dbReference type="Proteomes" id="UP001444661"/>
    </source>
</evidence>
<organism evidence="3 4">
    <name type="scientific">Apiospora rasikravindrae</name>
    <dbReference type="NCBI Taxonomy" id="990691"/>
    <lineage>
        <taxon>Eukaryota</taxon>
        <taxon>Fungi</taxon>
        <taxon>Dikarya</taxon>
        <taxon>Ascomycota</taxon>
        <taxon>Pezizomycotina</taxon>
        <taxon>Sordariomycetes</taxon>
        <taxon>Xylariomycetidae</taxon>
        <taxon>Amphisphaeriales</taxon>
        <taxon>Apiosporaceae</taxon>
        <taxon>Apiospora</taxon>
    </lineage>
</organism>
<dbReference type="PANTHER" id="PTHR38788:SF3">
    <property type="entry name" value="CLR5 DOMAIN-CONTAINING PROTEIN"/>
    <property type="match status" value="1"/>
</dbReference>